<dbReference type="PANTHER" id="PTHR40266">
    <property type="entry name" value="TOXIN HIGB-1"/>
    <property type="match status" value="1"/>
</dbReference>
<accession>A0ABQ2IA45</accession>
<dbReference type="Gene3D" id="3.30.2310.20">
    <property type="entry name" value="RelE-like"/>
    <property type="match status" value="1"/>
</dbReference>
<dbReference type="InterPro" id="IPR007711">
    <property type="entry name" value="HigB-1"/>
</dbReference>
<dbReference type="Pfam" id="PF05015">
    <property type="entry name" value="HigB-like_toxin"/>
    <property type="match status" value="1"/>
</dbReference>
<name>A0ABQ2IA45_9BACT</name>
<keyword evidence="2" id="KW-1185">Reference proteome</keyword>
<evidence type="ECO:0000313" key="2">
    <source>
        <dbReference type="Proteomes" id="UP000632339"/>
    </source>
</evidence>
<dbReference type="InterPro" id="IPR035093">
    <property type="entry name" value="RelE/ParE_toxin_dom_sf"/>
</dbReference>
<comment type="caution">
    <text evidence="1">The sequence shown here is derived from an EMBL/GenBank/DDBJ whole genome shotgun (WGS) entry which is preliminary data.</text>
</comment>
<protein>
    <submittedName>
        <fullName evidence="1">Protein killer protein</fullName>
    </submittedName>
</protein>
<dbReference type="EMBL" id="BMLI01000002">
    <property type="protein sequence ID" value="GGN02607.1"/>
    <property type="molecule type" value="Genomic_DNA"/>
</dbReference>
<dbReference type="SUPFAM" id="SSF143011">
    <property type="entry name" value="RelE-like"/>
    <property type="match status" value="1"/>
</dbReference>
<dbReference type="Proteomes" id="UP000632339">
    <property type="component" value="Unassembled WGS sequence"/>
</dbReference>
<gene>
    <name evidence="1" type="ORF">GCM10010967_41610</name>
</gene>
<proteinExistence type="predicted"/>
<sequence length="98" mass="11263">MIYTHIMIVSIRHKALLAFYRDGNSAKLPAAYVRKINRILDQLDAVTGVDDILQLGSGVHKLTGELTDFWSIKISPNFQIIFRFENGDVHDIDYLDYH</sequence>
<reference evidence="2" key="1">
    <citation type="journal article" date="2019" name="Int. J. Syst. Evol. Microbiol.">
        <title>The Global Catalogue of Microorganisms (GCM) 10K type strain sequencing project: providing services to taxonomists for standard genome sequencing and annotation.</title>
        <authorList>
            <consortium name="The Broad Institute Genomics Platform"/>
            <consortium name="The Broad Institute Genome Sequencing Center for Infectious Disease"/>
            <person name="Wu L."/>
            <person name="Ma J."/>
        </authorList>
    </citation>
    <scope>NUCLEOTIDE SEQUENCE [LARGE SCALE GENOMIC DNA]</scope>
    <source>
        <strain evidence="2">CGMCC 1.6375</strain>
    </source>
</reference>
<evidence type="ECO:0000313" key="1">
    <source>
        <dbReference type="EMBL" id="GGN02607.1"/>
    </source>
</evidence>
<dbReference type="PANTHER" id="PTHR40266:SF2">
    <property type="entry name" value="TOXIN HIGB-1"/>
    <property type="match status" value="1"/>
</dbReference>
<organism evidence="1 2">
    <name type="scientific">Dyadobacter beijingensis</name>
    <dbReference type="NCBI Taxonomy" id="365489"/>
    <lineage>
        <taxon>Bacteria</taxon>
        <taxon>Pseudomonadati</taxon>
        <taxon>Bacteroidota</taxon>
        <taxon>Cytophagia</taxon>
        <taxon>Cytophagales</taxon>
        <taxon>Spirosomataceae</taxon>
        <taxon>Dyadobacter</taxon>
    </lineage>
</organism>